<dbReference type="GO" id="GO:0032259">
    <property type="term" value="P:methylation"/>
    <property type="evidence" value="ECO:0007669"/>
    <property type="project" value="UniProtKB-KW"/>
</dbReference>
<dbReference type="STRING" id="1121420.SAMN02746098_05348"/>
<reference evidence="2" key="1">
    <citation type="submission" date="2016-11" db="EMBL/GenBank/DDBJ databases">
        <authorList>
            <person name="Varghese N."/>
            <person name="Submissions S."/>
        </authorList>
    </citation>
    <scope>NUCLEOTIDE SEQUENCE [LARGE SCALE GENOMIC DNA]</scope>
    <source>
        <strain evidence="2">DSM 15449</strain>
    </source>
</reference>
<dbReference type="GO" id="GO:0008168">
    <property type="term" value="F:methyltransferase activity"/>
    <property type="evidence" value="ECO:0007669"/>
    <property type="project" value="UniProtKB-KW"/>
</dbReference>
<keyword evidence="1" id="KW-0489">Methyltransferase</keyword>
<dbReference type="AlphaFoldDB" id="A0A1M6HGH6"/>
<keyword evidence="1" id="KW-0808">Transferase</keyword>
<dbReference type="EMBL" id="FQXJ01000048">
    <property type="protein sequence ID" value="SHJ21292.1"/>
    <property type="molecule type" value="Genomic_DNA"/>
</dbReference>
<gene>
    <name evidence="1" type="ORF">SAMN02746098_05348</name>
</gene>
<dbReference type="SUPFAM" id="SSF53335">
    <property type="entry name" value="S-adenosyl-L-methionine-dependent methyltransferases"/>
    <property type="match status" value="1"/>
</dbReference>
<keyword evidence="2" id="KW-1185">Reference proteome</keyword>
<proteinExistence type="predicted"/>
<name>A0A1M6HGH6_9FIRM</name>
<protein>
    <submittedName>
        <fullName evidence="1">Predicted O-methyltransferase YrrM</fullName>
    </submittedName>
</protein>
<evidence type="ECO:0000313" key="2">
    <source>
        <dbReference type="Proteomes" id="UP000183954"/>
    </source>
</evidence>
<dbReference type="Gene3D" id="3.40.50.150">
    <property type="entry name" value="Vaccinia Virus protein VP39"/>
    <property type="match status" value="1"/>
</dbReference>
<organism evidence="1 2">
    <name type="scientific">Desulfosporosinus lacus DSM 15449</name>
    <dbReference type="NCBI Taxonomy" id="1121420"/>
    <lineage>
        <taxon>Bacteria</taxon>
        <taxon>Bacillati</taxon>
        <taxon>Bacillota</taxon>
        <taxon>Clostridia</taxon>
        <taxon>Eubacteriales</taxon>
        <taxon>Desulfitobacteriaceae</taxon>
        <taxon>Desulfosporosinus</taxon>
    </lineage>
</organism>
<dbReference type="Proteomes" id="UP000183954">
    <property type="component" value="Unassembled WGS sequence"/>
</dbReference>
<evidence type="ECO:0000313" key="1">
    <source>
        <dbReference type="EMBL" id="SHJ21292.1"/>
    </source>
</evidence>
<sequence length="181" mass="20705">MRNLVLNWHEDFIVHLASLVRPKVYVELGLYHCALFNRIIPFAEKLIGVDISAESGSYMQQSSKTRFFKGTTQDFAKEVMSNPLKIDMLFIDADHSKEAVLQDFKDFFPFVAPHGLILLHDTHPGNEQMMQPEWCGTAYLAVEELLRETGSSSYELMTIPLSPGLTICRKRQVQLAWQEKA</sequence>
<dbReference type="RefSeq" id="WP_242947784.1">
    <property type="nucleotide sequence ID" value="NZ_FQXJ01000048.1"/>
</dbReference>
<dbReference type="Pfam" id="PF13578">
    <property type="entry name" value="Methyltransf_24"/>
    <property type="match status" value="1"/>
</dbReference>
<dbReference type="InterPro" id="IPR029063">
    <property type="entry name" value="SAM-dependent_MTases_sf"/>
</dbReference>
<accession>A0A1M6HGH6</accession>